<evidence type="ECO:0000256" key="3">
    <source>
        <dbReference type="SAM" id="SignalP"/>
    </source>
</evidence>
<dbReference type="AlphaFoldDB" id="A0AAE0YQ62"/>
<accession>A0AAE0YQ62</accession>
<keyword evidence="1" id="KW-0378">Hydrolase</keyword>
<keyword evidence="2" id="KW-0326">Glycosidase</keyword>
<evidence type="ECO:0000313" key="5">
    <source>
        <dbReference type="Proteomes" id="UP001283361"/>
    </source>
</evidence>
<feature type="chain" id="PRO_5042169477" evidence="3">
    <location>
        <begin position="23"/>
        <end position="468"/>
    </location>
</feature>
<dbReference type="Proteomes" id="UP001283361">
    <property type="component" value="Unassembled WGS sequence"/>
</dbReference>
<name>A0AAE0YQ62_9GAST</name>
<organism evidence="4 5">
    <name type="scientific">Elysia crispata</name>
    <name type="common">lettuce slug</name>
    <dbReference type="NCBI Taxonomy" id="231223"/>
    <lineage>
        <taxon>Eukaryota</taxon>
        <taxon>Metazoa</taxon>
        <taxon>Spiralia</taxon>
        <taxon>Lophotrochozoa</taxon>
        <taxon>Mollusca</taxon>
        <taxon>Gastropoda</taxon>
        <taxon>Heterobranchia</taxon>
        <taxon>Euthyneura</taxon>
        <taxon>Panpulmonata</taxon>
        <taxon>Sacoglossa</taxon>
        <taxon>Placobranchoidea</taxon>
        <taxon>Plakobranchidae</taxon>
        <taxon>Elysia</taxon>
    </lineage>
</organism>
<dbReference type="InterPro" id="IPR046966">
    <property type="entry name" value="Glucoamylase_active_site"/>
</dbReference>
<keyword evidence="3" id="KW-0732">Signal</keyword>
<feature type="signal peptide" evidence="3">
    <location>
        <begin position="1"/>
        <end position="22"/>
    </location>
</feature>
<reference evidence="4" key="1">
    <citation type="journal article" date="2023" name="G3 (Bethesda)">
        <title>A reference genome for the long-term kleptoplast-retaining sea slug Elysia crispata morphotype clarki.</title>
        <authorList>
            <person name="Eastman K.E."/>
            <person name="Pendleton A.L."/>
            <person name="Shaikh M.A."/>
            <person name="Suttiyut T."/>
            <person name="Ogas R."/>
            <person name="Tomko P."/>
            <person name="Gavelis G."/>
            <person name="Widhalm J.R."/>
            <person name="Wisecaver J.H."/>
        </authorList>
    </citation>
    <scope>NUCLEOTIDE SEQUENCE</scope>
    <source>
        <strain evidence="4">ECLA1</strain>
    </source>
</reference>
<evidence type="ECO:0000256" key="1">
    <source>
        <dbReference type="ARBA" id="ARBA00022801"/>
    </source>
</evidence>
<sequence length="468" mass="51862">MAATRSVLGVTLILLCLPTGSGAVTVSILEPIRSTGDEIGLIFIPSFYASGYRYNLTAQAIQKSSGQRVWVALTENYFFDVVSQPELQRGISLAIEELKNAGMTSELYVGVVHGISANLVLDFVPTSDLKALILMGSTLFRINFFSGLPDPGTNTGCGAGRVEKINQSGGGIRETPGRSVEPLARNLQDAGTQWSLIDTGYDLQPDIRDQEAHRLIGKYINAFLTATFSSVDDQVDEALAQLSEAFLKTAAKFQPFLDIRNLETDGKTSMWTALAQELFAGEYSDRVEVSNQIVNNLWFFSKTPGTTLRNDDMRIDTYALIVDKDKPDENEIWLPEESPSEVNMKLVSKEAIRRALPRQNDTTHQLAPNTCASLNRLALALALSVSTEEARGRYLSRGRPIIVEEDLLRGSHLGWATSPLEVWEEDDGLHVRSVEWVSSKQHYCKVMSPYRVMEWVNIDSLRVYQGSD</sequence>
<keyword evidence="5" id="KW-1185">Reference proteome</keyword>
<gene>
    <name evidence="4" type="ORF">RRG08_020183</name>
</gene>
<protein>
    <submittedName>
        <fullName evidence="4">Uncharacterized protein</fullName>
    </submittedName>
</protein>
<proteinExistence type="predicted"/>
<comment type="caution">
    <text evidence="4">The sequence shown here is derived from an EMBL/GenBank/DDBJ whole genome shotgun (WGS) entry which is preliminary data.</text>
</comment>
<evidence type="ECO:0000256" key="2">
    <source>
        <dbReference type="ARBA" id="ARBA00023295"/>
    </source>
</evidence>
<dbReference type="GO" id="GO:0016798">
    <property type="term" value="F:hydrolase activity, acting on glycosyl bonds"/>
    <property type="evidence" value="ECO:0007669"/>
    <property type="project" value="UniProtKB-KW"/>
</dbReference>
<dbReference type="PROSITE" id="PS00820">
    <property type="entry name" value="GLUCOAMYLASE"/>
    <property type="match status" value="1"/>
</dbReference>
<evidence type="ECO:0000313" key="4">
    <source>
        <dbReference type="EMBL" id="KAK3753018.1"/>
    </source>
</evidence>
<dbReference type="EMBL" id="JAWDGP010005727">
    <property type="protein sequence ID" value="KAK3753018.1"/>
    <property type="molecule type" value="Genomic_DNA"/>
</dbReference>